<feature type="transmembrane region" description="Helical" evidence="5">
    <location>
        <begin position="111"/>
        <end position="134"/>
    </location>
</feature>
<feature type="transmembrane region" description="Helical" evidence="5">
    <location>
        <begin position="66"/>
        <end position="90"/>
    </location>
</feature>
<dbReference type="InterPro" id="IPR000412">
    <property type="entry name" value="ABC_2_transport"/>
</dbReference>
<evidence type="ECO:0000256" key="1">
    <source>
        <dbReference type="ARBA" id="ARBA00004141"/>
    </source>
</evidence>
<proteinExistence type="inferred from homology"/>
<keyword evidence="3 5" id="KW-1133">Transmembrane helix</keyword>
<evidence type="ECO:0000256" key="3">
    <source>
        <dbReference type="ARBA" id="ARBA00022989"/>
    </source>
</evidence>
<dbReference type="RefSeq" id="WP_160856553.1">
    <property type="nucleotide sequence ID" value="NZ_WUWG01000008.1"/>
</dbReference>
<comment type="similarity">
    <text evidence="5">Belongs to the ABC-2 integral membrane protein family.</text>
</comment>
<feature type="transmembrane region" description="Helical" evidence="5">
    <location>
        <begin position="181"/>
        <end position="203"/>
    </location>
</feature>
<dbReference type="AlphaFoldDB" id="A0A6B0TYV5"/>
<keyword evidence="4 5" id="KW-0472">Membrane</keyword>
<evidence type="ECO:0000313" key="7">
    <source>
        <dbReference type="EMBL" id="MXU66875.1"/>
    </source>
</evidence>
<evidence type="ECO:0000256" key="4">
    <source>
        <dbReference type="ARBA" id="ARBA00023136"/>
    </source>
</evidence>
<evidence type="ECO:0000259" key="6">
    <source>
        <dbReference type="PROSITE" id="PS51012"/>
    </source>
</evidence>
<keyword evidence="2 5" id="KW-0812">Transmembrane</keyword>
<feature type="domain" description="ABC transmembrane type-2" evidence="6">
    <location>
        <begin position="27"/>
        <end position="256"/>
    </location>
</feature>
<keyword evidence="5" id="KW-0813">Transport</keyword>
<evidence type="ECO:0000256" key="2">
    <source>
        <dbReference type="ARBA" id="ARBA00022692"/>
    </source>
</evidence>
<name>A0A6B0TYV5_9RHOB</name>
<dbReference type="Pfam" id="PF01061">
    <property type="entry name" value="ABC2_membrane"/>
    <property type="match status" value="1"/>
</dbReference>
<feature type="transmembrane region" description="Helical" evidence="5">
    <location>
        <begin position="146"/>
        <end position="169"/>
    </location>
</feature>
<feature type="transmembrane region" description="Helical" evidence="5">
    <location>
        <begin position="233"/>
        <end position="253"/>
    </location>
</feature>
<reference evidence="7 8" key="1">
    <citation type="submission" date="2019-12" db="EMBL/GenBank/DDBJ databases">
        <title>Strain KN286 was isolated from seawater, which was collected from Caroline Seamount in the tropical western Pacific.</title>
        <authorList>
            <person name="Wang Q."/>
        </authorList>
    </citation>
    <scope>NUCLEOTIDE SEQUENCE [LARGE SCALE GENOMIC DNA]</scope>
    <source>
        <strain evidence="7 8">KN286</strain>
    </source>
</reference>
<dbReference type="InterPro" id="IPR013525">
    <property type="entry name" value="ABC2_TM"/>
</dbReference>
<dbReference type="PIRSF" id="PIRSF006648">
    <property type="entry name" value="DrrB"/>
    <property type="match status" value="1"/>
</dbReference>
<dbReference type="GO" id="GO:0043190">
    <property type="term" value="C:ATP-binding cassette (ABC) transporter complex"/>
    <property type="evidence" value="ECO:0007669"/>
    <property type="project" value="InterPro"/>
</dbReference>
<gene>
    <name evidence="7" type="ORF">GSH16_15600</name>
</gene>
<accession>A0A6B0TYV5</accession>
<dbReference type="PROSITE" id="PS51012">
    <property type="entry name" value="ABC_TM2"/>
    <property type="match status" value="1"/>
</dbReference>
<dbReference type="EMBL" id="WUWG01000008">
    <property type="protein sequence ID" value="MXU66875.1"/>
    <property type="molecule type" value="Genomic_DNA"/>
</dbReference>
<evidence type="ECO:0000256" key="5">
    <source>
        <dbReference type="RuleBase" id="RU361157"/>
    </source>
</evidence>
<keyword evidence="8" id="KW-1185">Reference proteome</keyword>
<dbReference type="NCBIfam" id="NF011648">
    <property type="entry name" value="PRK15066.1"/>
    <property type="match status" value="1"/>
</dbReference>
<sequence length="261" mass="28128">MGERRFGRVNWLGTATLTRREIARFLNVWTQTVLAPIITAALFLGVFTVAFAARRGEVDGLPFAHFLAPGIVMMAVIQNAFANTSSSLLVSKIQRNIVDTLMPPLSAGELVFGYVTGGIARGLLVALAITVAVFPVLGLGIAHPLWALAFVLTGSASLALLGLIAATLAEKFDQMALITNFVVTPLSFLSGTFYSITVLPAPLELLSRFNPVFYLIDGFRYGVLGTSDADPRLGLAVSLAVVVALWLLVWSWFRRGYKLKA</sequence>
<dbReference type="PANTHER" id="PTHR43332:SF2">
    <property type="entry name" value="INNER MEMBRANE TRANSPORT PERMEASE YADH"/>
    <property type="match status" value="1"/>
</dbReference>
<feature type="transmembrane region" description="Helical" evidence="5">
    <location>
        <begin position="33"/>
        <end position="54"/>
    </location>
</feature>
<comment type="caution">
    <text evidence="7">The sequence shown here is derived from an EMBL/GenBank/DDBJ whole genome shotgun (WGS) entry which is preliminary data.</text>
</comment>
<dbReference type="InterPro" id="IPR047817">
    <property type="entry name" value="ABC2_TM_bact-type"/>
</dbReference>
<dbReference type="PRINTS" id="PR00164">
    <property type="entry name" value="ABC2TRNSPORT"/>
</dbReference>
<comment type="subcellular location">
    <subcellularLocation>
        <location evidence="5">Cell inner membrane</location>
        <topology evidence="5">Multi-pass membrane protein</topology>
    </subcellularLocation>
    <subcellularLocation>
        <location evidence="1">Membrane</location>
        <topology evidence="1">Multi-pass membrane protein</topology>
    </subcellularLocation>
</comment>
<dbReference type="PANTHER" id="PTHR43332">
    <property type="entry name" value="INNER MEMBRANE TRANSPORT PERMEASE YADH-RELATED"/>
    <property type="match status" value="1"/>
</dbReference>
<dbReference type="InterPro" id="IPR052522">
    <property type="entry name" value="ABC-2_transport_permease"/>
</dbReference>
<keyword evidence="5" id="KW-1003">Cell membrane</keyword>
<evidence type="ECO:0000313" key="8">
    <source>
        <dbReference type="Proteomes" id="UP000436016"/>
    </source>
</evidence>
<dbReference type="GO" id="GO:0140359">
    <property type="term" value="F:ABC-type transporter activity"/>
    <property type="evidence" value="ECO:0007669"/>
    <property type="project" value="InterPro"/>
</dbReference>
<dbReference type="Proteomes" id="UP000436016">
    <property type="component" value="Unassembled WGS sequence"/>
</dbReference>
<organism evidence="7 8">
    <name type="scientific">Oceanomicrobium pacificus</name>
    <dbReference type="NCBI Taxonomy" id="2692916"/>
    <lineage>
        <taxon>Bacteria</taxon>
        <taxon>Pseudomonadati</taxon>
        <taxon>Pseudomonadota</taxon>
        <taxon>Alphaproteobacteria</taxon>
        <taxon>Rhodobacterales</taxon>
        <taxon>Paracoccaceae</taxon>
        <taxon>Oceanomicrobium</taxon>
    </lineage>
</organism>
<protein>
    <recommendedName>
        <fullName evidence="5">Transport permease protein</fullName>
    </recommendedName>
</protein>